<accession>A0A068TJ08</accession>
<reference evidence="2" key="1">
    <citation type="journal article" date="2014" name="BMC Genomics">
        <title>Genome sequencing of two Neorhizobium galegae strains reveals a noeT gene responsible for the unusual acetylation of the nodulation factors.</title>
        <authorList>
            <person name="Osterman J."/>
            <person name="Marsh J."/>
            <person name="Laine P.K."/>
            <person name="Zeng Z."/>
            <person name="Alatalo E."/>
            <person name="Sullivan J.T."/>
            <person name="Young J.P."/>
            <person name="Thomas-Oates J."/>
            <person name="Paulin L."/>
            <person name="Lindstrom K."/>
        </authorList>
    </citation>
    <scope>NUCLEOTIDE SEQUENCE [LARGE SCALE GENOMIC DNA]</scope>
    <source>
        <strain evidence="2">HAMBI 1141</strain>
        <plasmid evidence="2">III</plasmid>
    </source>
</reference>
<protein>
    <submittedName>
        <fullName evidence="1">Uncharacterized protein</fullName>
    </submittedName>
</protein>
<gene>
    <name evidence="1" type="ORF">RG1141_PB00490</name>
</gene>
<dbReference type="KEGG" id="ngl:RG1141_PB00490"/>
<keyword evidence="1" id="KW-0614">Plasmid</keyword>
<dbReference type="EMBL" id="HG938357">
    <property type="protein sequence ID" value="CDN58397.1"/>
    <property type="molecule type" value="Genomic_DNA"/>
</dbReference>
<proteinExistence type="predicted"/>
<name>A0A068TJ08_NEOGA</name>
<geneLocation type="plasmid" evidence="2">
    <name>III</name>
</geneLocation>
<dbReference type="HOGENOM" id="CLU_3027650_0_0_5"/>
<evidence type="ECO:0000313" key="1">
    <source>
        <dbReference type="EMBL" id="CDN58397.1"/>
    </source>
</evidence>
<dbReference type="Proteomes" id="UP000028186">
    <property type="component" value="Plasmid pHAMBI1141b"/>
</dbReference>
<sequence>MIPTDKSRYGSDCLPQCVLERDSDKAIDMADLIVASGIDRVRSAEHMTARPKTKV</sequence>
<evidence type="ECO:0000313" key="2">
    <source>
        <dbReference type="Proteomes" id="UP000028186"/>
    </source>
</evidence>
<organism evidence="1 2">
    <name type="scientific">Neorhizobium galegae bv. officinalis bv. officinalis str. HAMBI 1141</name>
    <dbReference type="NCBI Taxonomy" id="1028801"/>
    <lineage>
        <taxon>Bacteria</taxon>
        <taxon>Pseudomonadati</taxon>
        <taxon>Pseudomonadota</taxon>
        <taxon>Alphaproteobacteria</taxon>
        <taxon>Hyphomicrobiales</taxon>
        <taxon>Rhizobiaceae</taxon>
        <taxon>Rhizobium/Agrobacterium group</taxon>
        <taxon>Neorhizobium</taxon>
    </lineage>
</organism>
<dbReference type="AlphaFoldDB" id="A0A068TJ08"/>